<gene>
    <name evidence="2" type="ORF">HUT08_11130</name>
</gene>
<evidence type="ECO:0000313" key="3">
    <source>
        <dbReference type="Proteomes" id="UP000509303"/>
    </source>
</evidence>
<feature type="domain" description="DUF397" evidence="1">
    <location>
        <begin position="8"/>
        <end position="62"/>
    </location>
</feature>
<sequence>MTTDLASAMWFKSSYSGNNGGDCVEVGAGIPNTVPVRDSKAPHGPALTFEPAAWNAFITAVKAGDFTG</sequence>
<dbReference type="AlphaFoldDB" id="A0A7H8N676"/>
<keyword evidence="3" id="KW-1185">Reference proteome</keyword>
<dbReference type="Pfam" id="PF04149">
    <property type="entry name" value="DUF397"/>
    <property type="match status" value="1"/>
</dbReference>
<dbReference type="Proteomes" id="UP000509303">
    <property type="component" value="Chromosome"/>
</dbReference>
<evidence type="ECO:0000259" key="1">
    <source>
        <dbReference type="Pfam" id="PF04149"/>
    </source>
</evidence>
<name>A0A7H8N676_9ACTN</name>
<protein>
    <submittedName>
        <fullName evidence="2">DUF397 domain-containing protein</fullName>
    </submittedName>
</protein>
<accession>A0A7H8N676</accession>
<dbReference type="InterPro" id="IPR007278">
    <property type="entry name" value="DUF397"/>
</dbReference>
<dbReference type="RefSeq" id="WP_176161742.1">
    <property type="nucleotide sequence ID" value="NZ_CP054929.1"/>
</dbReference>
<organism evidence="2 3">
    <name type="scientific">Streptomyces buecherae</name>
    <dbReference type="NCBI Taxonomy" id="2763006"/>
    <lineage>
        <taxon>Bacteria</taxon>
        <taxon>Bacillati</taxon>
        <taxon>Actinomycetota</taxon>
        <taxon>Actinomycetes</taxon>
        <taxon>Kitasatosporales</taxon>
        <taxon>Streptomycetaceae</taxon>
        <taxon>Streptomyces</taxon>
    </lineage>
</organism>
<dbReference type="EMBL" id="CP054929">
    <property type="protein sequence ID" value="QKW50007.1"/>
    <property type="molecule type" value="Genomic_DNA"/>
</dbReference>
<proteinExistence type="predicted"/>
<evidence type="ECO:0000313" key="2">
    <source>
        <dbReference type="EMBL" id="QKW50007.1"/>
    </source>
</evidence>
<reference evidence="2 3" key="1">
    <citation type="submission" date="2020-06" db="EMBL/GenBank/DDBJ databases">
        <title>Genome mining for natural products.</title>
        <authorList>
            <person name="Zhang B."/>
            <person name="Shi J."/>
            <person name="Ge H."/>
        </authorList>
    </citation>
    <scope>NUCLEOTIDE SEQUENCE [LARGE SCALE GENOMIC DNA]</scope>
    <source>
        <strain evidence="2 3">NA00687</strain>
    </source>
</reference>